<evidence type="ECO:0000256" key="2">
    <source>
        <dbReference type="SAM" id="MobiDB-lite"/>
    </source>
</evidence>
<keyword evidence="5" id="KW-1185">Reference proteome</keyword>
<dbReference type="Pfam" id="PF03061">
    <property type="entry name" value="4HBT"/>
    <property type="match status" value="1"/>
</dbReference>
<evidence type="ECO:0000313" key="5">
    <source>
        <dbReference type="Proteomes" id="UP001341281"/>
    </source>
</evidence>
<feature type="domain" description="Thioesterase" evidence="3">
    <location>
        <begin position="246"/>
        <end position="310"/>
    </location>
</feature>
<dbReference type="GO" id="GO:0005777">
    <property type="term" value="C:peroxisome"/>
    <property type="evidence" value="ECO:0007669"/>
    <property type="project" value="TreeGrafter"/>
</dbReference>
<dbReference type="NCBIfam" id="TIGR00369">
    <property type="entry name" value="unchar_dom_1"/>
    <property type="match status" value="1"/>
</dbReference>
<name>A0AAQ3ST23_PASNO</name>
<dbReference type="InterPro" id="IPR006683">
    <property type="entry name" value="Thioestr_dom"/>
</dbReference>
<dbReference type="GO" id="GO:0042372">
    <property type="term" value="P:phylloquinone biosynthetic process"/>
    <property type="evidence" value="ECO:0007669"/>
    <property type="project" value="TreeGrafter"/>
</dbReference>
<dbReference type="AlphaFoldDB" id="A0AAQ3ST23"/>
<reference evidence="4 5" key="1">
    <citation type="submission" date="2024-02" db="EMBL/GenBank/DDBJ databases">
        <title>High-quality chromosome-scale genome assembly of Pensacola bahiagrass (Paspalum notatum Flugge var. saurae).</title>
        <authorList>
            <person name="Vega J.M."/>
            <person name="Podio M."/>
            <person name="Orjuela J."/>
            <person name="Siena L.A."/>
            <person name="Pessino S.C."/>
            <person name="Combes M.C."/>
            <person name="Mariac C."/>
            <person name="Albertini E."/>
            <person name="Pupilli F."/>
            <person name="Ortiz J.P.A."/>
            <person name="Leblanc O."/>
        </authorList>
    </citation>
    <scope>NUCLEOTIDE SEQUENCE [LARGE SCALE GENOMIC DNA]</scope>
    <source>
        <strain evidence="4">R1</strain>
        <tissue evidence="4">Leaf</tissue>
    </source>
</reference>
<sequence>MGMVKPKNGVEGNEKDLKFGGIYLGLGVTEWRWWCGAAAAAGGGGGSDLGGLLRPVFTGRPCLQDLNLAARRLLGEAGALLLHPTGMTPDGGVRSWYAHSLGLFQSQCLGYWPTKLNEAMRWALYNLLQAPVLLLPTTQLYLYAENTKTASPSRKCKDRTFRTASQFHAHAGQQVPIYPAARRSARAMDDATPTSRRHQQQAEDSRAKTAELDAPLHALGFEIEELSPSRLTGRLLVTPTCCQPFKVLHGGVSALVAEALASMGAHMASGFRHRVAGVQLSISHFRSAALGDTVVARAVPVHVGRSTQVCCLSAFVLSSPFHFHE</sequence>
<dbReference type="CDD" id="cd03443">
    <property type="entry name" value="PaaI_thioesterase"/>
    <property type="match status" value="1"/>
</dbReference>
<dbReference type="GO" id="GO:0061522">
    <property type="term" value="F:1,4-dihydroxy-2-naphthoyl-CoA thioesterase activity"/>
    <property type="evidence" value="ECO:0007669"/>
    <property type="project" value="TreeGrafter"/>
</dbReference>
<dbReference type="SUPFAM" id="SSF54637">
    <property type="entry name" value="Thioesterase/thiol ester dehydrase-isomerase"/>
    <property type="match status" value="1"/>
</dbReference>
<dbReference type="EMBL" id="CP144746">
    <property type="protein sequence ID" value="WVZ60151.1"/>
    <property type="molecule type" value="Genomic_DNA"/>
</dbReference>
<keyword evidence="1" id="KW-0378">Hydrolase</keyword>
<accession>A0AAQ3ST23</accession>
<proteinExistence type="predicted"/>
<dbReference type="Gene3D" id="3.10.129.10">
    <property type="entry name" value="Hotdog Thioesterase"/>
    <property type="match status" value="1"/>
</dbReference>
<protein>
    <recommendedName>
        <fullName evidence="3">Thioesterase domain-containing protein</fullName>
    </recommendedName>
</protein>
<organism evidence="4 5">
    <name type="scientific">Paspalum notatum var. saurae</name>
    <dbReference type="NCBI Taxonomy" id="547442"/>
    <lineage>
        <taxon>Eukaryota</taxon>
        <taxon>Viridiplantae</taxon>
        <taxon>Streptophyta</taxon>
        <taxon>Embryophyta</taxon>
        <taxon>Tracheophyta</taxon>
        <taxon>Spermatophyta</taxon>
        <taxon>Magnoliopsida</taxon>
        <taxon>Liliopsida</taxon>
        <taxon>Poales</taxon>
        <taxon>Poaceae</taxon>
        <taxon>PACMAD clade</taxon>
        <taxon>Panicoideae</taxon>
        <taxon>Andropogonodae</taxon>
        <taxon>Paspaleae</taxon>
        <taxon>Paspalinae</taxon>
        <taxon>Paspalum</taxon>
    </lineage>
</organism>
<dbReference type="Proteomes" id="UP001341281">
    <property type="component" value="Chromosome 02"/>
</dbReference>
<evidence type="ECO:0000313" key="4">
    <source>
        <dbReference type="EMBL" id="WVZ60151.1"/>
    </source>
</evidence>
<dbReference type="InterPro" id="IPR029069">
    <property type="entry name" value="HotDog_dom_sf"/>
</dbReference>
<gene>
    <name evidence="4" type="ORF">U9M48_010208</name>
</gene>
<feature type="region of interest" description="Disordered" evidence="2">
    <location>
        <begin position="183"/>
        <end position="208"/>
    </location>
</feature>
<dbReference type="PANTHER" id="PTHR43240:SF27">
    <property type="entry name" value="THIOESTERASE DOMAIN-CONTAINING PROTEIN"/>
    <property type="match status" value="1"/>
</dbReference>
<evidence type="ECO:0000256" key="1">
    <source>
        <dbReference type="ARBA" id="ARBA00022801"/>
    </source>
</evidence>
<evidence type="ECO:0000259" key="3">
    <source>
        <dbReference type="Pfam" id="PF03061"/>
    </source>
</evidence>
<dbReference type="PANTHER" id="PTHR43240">
    <property type="entry name" value="1,4-DIHYDROXY-2-NAPHTHOYL-COA THIOESTERASE 1"/>
    <property type="match status" value="1"/>
</dbReference>
<dbReference type="InterPro" id="IPR003736">
    <property type="entry name" value="PAAI_dom"/>
</dbReference>